<dbReference type="EMBL" id="JAVLSJ010000001">
    <property type="protein sequence ID" value="MDR9847008.1"/>
    <property type="molecule type" value="Genomic_DNA"/>
</dbReference>
<dbReference type="Proteomes" id="UP001246576">
    <property type="component" value="Unassembled WGS sequence"/>
</dbReference>
<protein>
    <submittedName>
        <fullName evidence="1">Uncharacterized protein</fullName>
    </submittedName>
</protein>
<accession>A0ABU2EGJ8</accession>
<evidence type="ECO:0000313" key="1">
    <source>
        <dbReference type="EMBL" id="MDR9847008.1"/>
    </source>
</evidence>
<name>A0ABU2EGJ8_9BURK</name>
<proteinExistence type="predicted"/>
<comment type="caution">
    <text evidence="1">The sequence shown here is derived from an EMBL/GenBank/DDBJ whole genome shotgun (WGS) entry which is preliminary data.</text>
</comment>
<sequence>MADTVSVSQVKGSDFTWDSATFSWNDGDAGKSWAGASTYDYTVRVAETLQVSEVEANVLLKAIAESWSLAEKRNFSIALGILQSLGMGESFTNVGTFTLRISESLRMGEKLGNSFSRPLSETFKVTSASSRNPKLGVRETLAIAEAVSKKSGKLVYEALNLLEVNGISARKALVEQVAIAESRTGSLSKSISEALAVLEVVGRTVVFKRNFAESMSVQEAMTKAMRLTKFEAINVLEEYRRRANGVISDMSVLLDELDLFSFGNMVDSGHAPGFADFKDFIPGDYTYDQAIYRVILESINTDRARLRTLSVSVDVPDVTDRGSGTITIADQGLRVNFARSFHIPPEVTLTLKGGSVIAIPKIIGSVDTSGFTCALINPTDGTHVTGTFTWAAEGY</sequence>
<gene>
    <name evidence="1" type="ORF">RI048_02160</name>
</gene>
<keyword evidence="2" id="KW-1185">Reference proteome</keyword>
<organism evidence="1 2">
    <name type="scientific">Herbaspirillum huttiense subsp. lycopersici</name>
    <dbReference type="NCBI Taxonomy" id="3074428"/>
    <lineage>
        <taxon>Bacteria</taxon>
        <taxon>Pseudomonadati</taxon>
        <taxon>Pseudomonadota</taxon>
        <taxon>Betaproteobacteria</taxon>
        <taxon>Burkholderiales</taxon>
        <taxon>Oxalobacteraceae</taxon>
        <taxon>Herbaspirillum</taxon>
    </lineage>
</organism>
<reference evidence="1" key="1">
    <citation type="submission" date="2023-09" db="EMBL/GenBank/DDBJ databases">
        <title>Description of first Herbaspirillum huttiense subsp. nephrolepsisexaltata and Herbaspirillum huttiense subsp. lycopersicon.</title>
        <authorList>
            <person name="Poudel M."/>
            <person name="Sharma A."/>
            <person name="Goss E."/>
            <person name="Tapia J.H."/>
            <person name="Harmon C.M."/>
            <person name="Jones J.B."/>
        </authorList>
    </citation>
    <scope>NUCLEOTIDE SEQUENCE</scope>
    <source>
        <strain evidence="1">SE1</strain>
    </source>
</reference>
<dbReference type="RefSeq" id="WP_310839430.1">
    <property type="nucleotide sequence ID" value="NZ_JAVLSJ010000001.1"/>
</dbReference>
<evidence type="ECO:0000313" key="2">
    <source>
        <dbReference type="Proteomes" id="UP001246576"/>
    </source>
</evidence>